<accession>A0A6J1AR92</accession>
<dbReference type="PANTHER" id="PTHR45666:SF15">
    <property type="entry name" value="TYPE I INOSITOL POLYPHOSPHATE 5-PHOSPHATASE 8"/>
    <property type="match status" value="1"/>
</dbReference>
<keyword evidence="2" id="KW-0378">Hydrolase</keyword>
<dbReference type="Gene3D" id="3.60.10.10">
    <property type="entry name" value="Endonuclease/exonuclease/phosphatase"/>
    <property type="match status" value="1"/>
</dbReference>
<dbReference type="OrthoDB" id="62798at2759"/>
<organism evidence="4 5">
    <name type="scientific">Herrania umbratica</name>
    <dbReference type="NCBI Taxonomy" id="108875"/>
    <lineage>
        <taxon>Eukaryota</taxon>
        <taxon>Viridiplantae</taxon>
        <taxon>Streptophyta</taxon>
        <taxon>Embryophyta</taxon>
        <taxon>Tracheophyta</taxon>
        <taxon>Spermatophyta</taxon>
        <taxon>Magnoliopsida</taxon>
        <taxon>eudicotyledons</taxon>
        <taxon>Gunneridae</taxon>
        <taxon>Pentapetalae</taxon>
        <taxon>rosids</taxon>
        <taxon>malvids</taxon>
        <taxon>Malvales</taxon>
        <taxon>Malvaceae</taxon>
        <taxon>Byttnerioideae</taxon>
        <taxon>Herrania</taxon>
    </lineage>
</organism>
<keyword evidence="4" id="KW-1185">Reference proteome</keyword>
<dbReference type="SUPFAM" id="SSF56219">
    <property type="entry name" value="DNase I-like"/>
    <property type="match status" value="1"/>
</dbReference>
<evidence type="ECO:0000256" key="1">
    <source>
        <dbReference type="ARBA" id="ARBA00010768"/>
    </source>
</evidence>
<dbReference type="PANTHER" id="PTHR45666">
    <property type="entry name" value="TYPE IV INOSITOL POLYPHOSPHATE 5-PHOSPHATASE 9"/>
    <property type="match status" value="1"/>
</dbReference>
<dbReference type="Proteomes" id="UP000504621">
    <property type="component" value="Unplaced"/>
</dbReference>
<proteinExistence type="inferred from homology"/>
<dbReference type="InterPro" id="IPR036691">
    <property type="entry name" value="Endo/exonu/phosph_ase_sf"/>
</dbReference>
<dbReference type="Pfam" id="PF22669">
    <property type="entry name" value="Exo_endo_phos2"/>
    <property type="match status" value="2"/>
</dbReference>
<dbReference type="InterPro" id="IPR000300">
    <property type="entry name" value="IPPc"/>
</dbReference>
<evidence type="ECO:0000256" key="2">
    <source>
        <dbReference type="ARBA" id="ARBA00022801"/>
    </source>
</evidence>
<evidence type="ECO:0000259" key="3">
    <source>
        <dbReference type="SMART" id="SM00128"/>
    </source>
</evidence>
<dbReference type="RefSeq" id="XP_021289371.1">
    <property type="nucleotide sequence ID" value="XM_021433696.1"/>
</dbReference>
<feature type="domain" description="Inositol polyphosphate-related phosphatase" evidence="3">
    <location>
        <begin position="89"/>
        <end position="493"/>
    </location>
</feature>
<protein>
    <submittedName>
        <fullName evidence="5">Type I inositol polyphosphate 5-phosphatase 8</fullName>
    </submittedName>
</protein>
<dbReference type="GO" id="GO:0004439">
    <property type="term" value="F:phosphatidylinositol-4,5-bisphosphate 5-phosphatase activity"/>
    <property type="evidence" value="ECO:0007669"/>
    <property type="project" value="TreeGrafter"/>
</dbReference>
<dbReference type="AlphaFoldDB" id="A0A6J1AR92"/>
<dbReference type="InterPro" id="IPR045849">
    <property type="entry name" value="IP5P_plant"/>
</dbReference>
<evidence type="ECO:0000313" key="5">
    <source>
        <dbReference type="RefSeq" id="XP_021289371.1"/>
    </source>
</evidence>
<gene>
    <name evidence="5" type="primary">LOC110420401</name>
</gene>
<dbReference type="GO" id="GO:0046856">
    <property type="term" value="P:phosphatidylinositol dephosphorylation"/>
    <property type="evidence" value="ECO:0007669"/>
    <property type="project" value="InterPro"/>
</dbReference>
<evidence type="ECO:0000313" key="4">
    <source>
        <dbReference type="Proteomes" id="UP000504621"/>
    </source>
</evidence>
<reference evidence="5" key="1">
    <citation type="submission" date="2025-08" db="UniProtKB">
        <authorList>
            <consortium name="RefSeq"/>
        </authorList>
    </citation>
    <scope>IDENTIFICATION</scope>
    <source>
        <tissue evidence="5">Leaf</tissue>
    </source>
</reference>
<dbReference type="GO" id="GO:0004445">
    <property type="term" value="F:inositol-polyphosphate 5-phosphatase activity"/>
    <property type="evidence" value="ECO:0007669"/>
    <property type="project" value="InterPro"/>
</dbReference>
<dbReference type="GeneID" id="110420401"/>
<sequence>MRTEMRKISKSSWPKVIARKWLNIPSGADEFHSDYAINGQIDETRKSCSDDDYYVIVPEDFSDGWLKEAAGGIKPSKIMPEAAPITDSHNLRMFVGTWNVGGKSPHGGLNLRDWLRSPAPADIYVLGFQEIVPLNAGNVLGAEDNGPAAKWLSLIRQALNSNRSDQELAQYYCNSTESRSPSSPQLEQQAGLKPRISFSDLLSIEDELGKEDFERLLYLNSSSSEEGSPSPSCMSGSPNQQRFCLAASKQMVGLFLCVWVRADLYKHISNLKVSCVGRGIMGYLGNKGSISISMTLYQTTFCFVCTHLTSGEKEGDEIRRNSDVAEILKRTRFSQSFRDLLKRTRFSNSYRDLRQPLPPESILDHDKIIWLGDLNYRLAVGSGDTHELLKKNDWQALLEKDQLRIEQRAGRVFKGWEEGRIYFAPTYKYLTDSDDYVVQISNSKEKRRTPAWCDRILWKGEGLKQIWYSRGESRFSDHRPVYSLFSVHMNPANKPISTARSCSPRFSAKTALSSACVAKVQAEELLLIPRAPSCINATSRF</sequence>
<dbReference type="GO" id="GO:0034485">
    <property type="term" value="F:phosphatidylinositol-3,4,5-trisphosphate 5-phosphatase activity"/>
    <property type="evidence" value="ECO:0007669"/>
    <property type="project" value="TreeGrafter"/>
</dbReference>
<name>A0A6J1AR92_9ROSI</name>
<dbReference type="SMART" id="SM00128">
    <property type="entry name" value="IPPc"/>
    <property type="match status" value="1"/>
</dbReference>
<comment type="similarity">
    <text evidence="1">Belongs to the inositol polyphosphate 5-phosphatase family.</text>
</comment>